<dbReference type="Proteomes" id="UP000799421">
    <property type="component" value="Unassembled WGS sequence"/>
</dbReference>
<keyword evidence="2" id="KW-0645">Protease</keyword>
<keyword evidence="3" id="KW-0378">Hydrolase</keyword>
<evidence type="ECO:0000256" key="3">
    <source>
        <dbReference type="ARBA" id="ARBA00022801"/>
    </source>
</evidence>
<evidence type="ECO:0000256" key="2">
    <source>
        <dbReference type="ARBA" id="ARBA00022670"/>
    </source>
</evidence>
<evidence type="ECO:0000256" key="1">
    <source>
        <dbReference type="ARBA" id="ARBA00005234"/>
    </source>
</evidence>
<sequence length="203" mass="22571">PSAGQSPPRGKISARLIDAFLSTLVDRRKTRDGWKKGSKDAPALAAFTSDWLPAYRKMGVSTFGRTTRGLGTQGQRLLQAQRVFFPVQGEDGHWSLLIVLPQARTIEYLDSRGGRSPELMTIAREWLRGELGARNFIESEWTDLSSQSMRESDAADHGLFVCFNALAASLGRSYTEVNACRMSTARRHLGILILNKSDDAWEL</sequence>
<dbReference type="GO" id="GO:0008234">
    <property type="term" value="F:cysteine-type peptidase activity"/>
    <property type="evidence" value="ECO:0007669"/>
    <property type="project" value="InterPro"/>
</dbReference>
<dbReference type="GO" id="GO:0006508">
    <property type="term" value="P:proteolysis"/>
    <property type="evidence" value="ECO:0007669"/>
    <property type="project" value="UniProtKB-KW"/>
</dbReference>
<dbReference type="InterPro" id="IPR003653">
    <property type="entry name" value="Peptidase_C48_C"/>
</dbReference>
<dbReference type="PROSITE" id="PS50600">
    <property type="entry name" value="ULP_PROTEASE"/>
    <property type="match status" value="1"/>
</dbReference>
<dbReference type="Pfam" id="PF02902">
    <property type="entry name" value="Peptidase_C48"/>
    <property type="match status" value="1"/>
</dbReference>
<reference evidence="5" key="1">
    <citation type="journal article" date="2020" name="Stud. Mycol.">
        <title>101 Dothideomycetes genomes: a test case for predicting lifestyles and emergence of pathogens.</title>
        <authorList>
            <person name="Haridas S."/>
            <person name="Albert R."/>
            <person name="Binder M."/>
            <person name="Bloem J."/>
            <person name="Labutti K."/>
            <person name="Salamov A."/>
            <person name="Andreopoulos B."/>
            <person name="Baker S."/>
            <person name="Barry K."/>
            <person name="Bills G."/>
            <person name="Bluhm B."/>
            <person name="Cannon C."/>
            <person name="Castanera R."/>
            <person name="Culley D."/>
            <person name="Daum C."/>
            <person name="Ezra D."/>
            <person name="Gonzalez J."/>
            <person name="Henrissat B."/>
            <person name="Kuo A."/>
            <person name="Liang C."/>
            <person name="Lipzen A."/>
            <person name="Lutzoni F."/>
            <person name="Magnuson J."/>
            <person name="Mondo S."/>
            <person name="Nolan M."/>
            <person name="Ohm R."/>
            <person name="Pangilinan J."/>
            <person name="Park H.-J."/>
            <person name="Ramirez L."/>
            <person name="Alfaro M."/>
            <person name="Sun H."/>
            <person name="Tritt A."/>
            <person name="Yoshinaga Y."/>
            <person name="Zwiers L.-H."/>
            <person name="Turgeon B."/>
            <person name="Goodwin S."/>
            <person name="Spatafora J."/>
            <person name="Crous P."/>
            <person name="Grigoriev I."/>
        </authorList>
    </citation>
    <scope>NUCLEOTIDE SEQUENCE</scope>
    <source>
        <strain evidence="5">CBS 480.64</strain>
    </source>
</reference>
<dbReference type="EMBL" id="MU006033">
    <property type="protein sequence ID" value="KAF2857661.1"/>
    <property type="molecule type" value="Genomic_DNA"/>
</dbReference>
<feature type="domain" description="Ubiquitin-like protease family profile" evidence="4">
    <location>
        <begin position="1"/>
        <end position="168"/>
    </location>
</feature>
<evidence type="ECO:0000259" key="4">
    <source>
        <dbReference type="PROSITE" id="PS50600"/>
    </source>
</evidence>
<proteinExistence type="inferred from homology"/>
<evidence type="ECO:0000313" key="6">
    <source>
        <dbReference type="Proteomes" id="UP000799421"/>
    </source>
</evidence>
<keyword evidence="6" id="KW-1185">Reference proteome</keyword>
<dbReference type="GO" id="GO:0019783">
    <property type="term" value="F:ubiquitin-like protein peptidase activity"/>
    <property type="evidence" value="ECO:0007669"/>
    <property type="project" value="UniProtKB-ARBA"/>
</dbReference>
<feature type="non-terminal residue" evidence="5">
    <location>
        <position position="1"/>
    </location>
</feature>
<dbReference type="AlphaFoldDB" id="A0A6A7BQW5"/>
<organism evidence="5 6">
    <name type="scientific">Piedraia hortae CBS 480.64</name>
    <dbReference type="NCBI Taxonomy" id="1314780"/>
    <lineage>
        <taxon>Eukaryota</taxon>
        <taxon>Fungi</taxon>
        <taxon>Dikarya</taxon>
        <taxon>Ascomycota</taxon>
        <taxon>Pezizomycotina</taxon>
        <taxon>Dothideomycetes</taxon>
        <taxon>Dothideomycetidae</taxon>
        <taxon>Capnodiales</taxon>
        <taxon>Piedraiaceae</taxon>
        <taxon>Piedraia</taxon>
    </lineage>
</organism>
<protein>
    <recommendedName>
        <fullName evidence="4">Ubiquitin-like protease family profile domain-containing protein</fullName>
    </recommendedName>
</protein>
<dbReference type="SUPFAM" id="SSF54001">
    <property type="entry name" value="Cysteine proteinases"/>
    <property type="match status" value="1"/>
</dbReference>
<name>A0A6A7BQW5_9PEZI</name>
<evidence type="ECO:0000313" key="5">
    <source>
        <dbReference type="EMBL" id="KAF2857661.1"/>
    </source>
</evidence>
<gene>
    <name evidence="5" type="ORF">K470DRAFT_199009</name>
</gene>
<dbReference type="Gene3D" id="3.40.395.10">
    <property type="entry name" value="Adenoviral Proteinase, Chain A"/>
    <property type="match status" value="1"/>
</dbReference>
<dbReference type="InterPro" id="IPR038765">
    <property type="entry name" value="Papain-like_cys_pep_sf"/>
</dbReference>
<accession>A0A6A7BQW5</accession>
<dbReference type="OrthoDB" id="1939479at2759"/>
<feature type="non-terminal residue" evidence="5">
    <location>
        <position position="203"/>
    </location>
</feature>
<comment type="similarity">
    <text evidence="1">Belongs to the peptidase C48 family.</text>
</comment>